<proteinExistence type="predicted"/>
<protein>
    <submittedName>
        <fullName evidence="1">Uncharacterized protein</fullName>
    </submittedName>
</protein>
<dbReference type="Proteomes" id="UP000664032">
    <property type="component" value="Unassembled WGS sequence"/>
</dbReference>
<reference evidence="1" key="1">
    <citation type="submission" date="2021-10" db="EMBL/GenBank/DDBJ databases">
        <title>Psilocybe cubensis genome.</title>
        <authorList>
            <person name="Mckernan K.J."/>
            <person name="Crawford S."/>
            <person name="Trippe A."/>
            <person name="Kane L.T."/>
            <person name="Mclaughlin S."/>
        </authorList>
    </citation>
    <scope>NUCLEOTIDE SEQUENCE</scope>
    <source>
        <strain evidence="1">MGC-MH-2018</strain>
    </source>
</reference>
<sequence>MDSNTRPSYITPPPSFTQSTNPYHSVGDDTYSFAALVASTPSHSGFRPQESALGSDMDFDISSTLPNQPSIVTSNDHNDAMISISTSFHPNTRPTPDTTFSAGDGVIFCVYSKIILAVCPTAFSSVIGDPLSHPRFRTETILLDAPSAEVNIIFHALYGTSPASNRPDFETLVRAVDRMPTYSLSPKALIRPSGSLYELLLFYAPLHPVDAYALAAHHELHPLAVSVSPHLLSIKIQSISDEAAERMGAIYFKKLLELHLGRFAALKGILLRPPHPHPASKTCSFDDQRKNIRAWALASASLVWDAGPDLSSQMIRNALNPTTENLTCEMCLQTLKDKIKDVVVQWSSVRRTI</sequence>
<organism evidence="1 2">
    <name type="scientific">Psilocybe cubensis</name>
    <name type="common">Psychedelic mushroom</name>
    <name type="synonym">Stropharia cubensis</name>
    <dbReference type="NCBI Taxonomy" id="181762"/>
    <lineage>
        <taxon>Eukaryota</taxon>
        <taxon>Fungi</taxon>
        <taxon>Dikarya</taxon>
        <taxon>Basidiomycota</taxon>
        <taxon>Agaricomycotina</taxon>
        <taxon>Agaricomycetes</taxon>
        <taxon>Agaricomycetidae</taxon>
        <taxon>Agaricales</taxon>
        <taxon>Agaricineae</taxon>
        <taxon>Strophariaceae</taxon>
        <taxon>Psilocybe</taxon>
    </lineage>
</organism>
<accession>A0ACB8H082</accession>
<name>A0ACB8H082_PSICU</name>
<keyword evidence="2" id="KW-1185">Reference proteome</keyword>
<gene>
    <name evidence="1" type="ORF">JR316_0005616</name>
</gene>
<comment type="caution">
    <text evidence="1">The sequence shown here is derived from an EMBL/GenBank/DDBJ whole genome shotgun (WGS) entry which is preliminary data.</text>
</comment>
<dbReference type="EMBL" id="JAFIQS020000005">
    <property type="protein sequence ID" value="KAH9481097.1"/>
    <property type="molecule type" value="Genomic_DNA"/>
</dbReference>
<evidence type="ECO:0000313" key="2">
    <source>
        <dbReference type="Proteomes" id="UP000664032"/>
    </source>
</evidence>
<evidence type="ECO:0000313" key="1">
    <source>
        <dbReference type="EMBL" id="KAH9481097.1"/>
    </source>
</evidence>